<evidence type="ECO:0008006" key="4">
    <source>
        <dbReference type="Google" id="ProtNLM"/>
    </source>
</evidence>
<dbReference type="AlphaFoldDB" id="A0A498CJA1"/>
<evidence type="ECO:0000313" key="2">
    <source>
        <dbReference type="EMBL" id="RLL06180.1"/>
    </source>
</evidence>
<evidence type="ECO:0000256" key="1">
    <source>
        <dbReference type="SAM" id="SignalP"/>
    </source>
</evidence>
<protein>
    <recommendedName>
        <fullName evidence="4">LppX_LprAFG lipoprotein</fullName>
    </recommendedName>
</protein>
<feature type="chain" id="PRO_5019792396" description="LppX_LprAFG lipoprotein" evidence="1">
    <location>
        <begin position="23"/>
        <end position="262"/>
    </location>
</feature>
<keyword evidence="1" id="KW-0732">Signal</keyword>
<dbReference type="RefSeq" id="WP_121587743.1">
    <property type="nucleotide sequence ID" value="NZ_RCHT01000065.1"/>
</dbReference>
<dbReference type="EMBL" id="RCHT01000065">
    <property type="protein sequence ID" value="RLL06180.1"/>
    <property type="molecule type" value="Genomic_DNA"/>
</dbReference>
<reference evidence="2 3" key="1">
    <citation type="submission" date="2018-10" db="EMBL/GenBank/DDBJ databases">
        <title>Anaerotruncus faecis sp. nov., isolated from human feces.</title>
        <authorList>
            <person name="Wang Y.-J."/>
        </authorList>
    </citation>
    <scope>NUCLEOTIDE SEQUENCE [LARGE SCALE GENOMIC DNA]</scope>
    <source>
        <strain evidence="2 3">22A2-44</strain>
    </source>
</reference>
<name>A0A498CJA1_9FIRM</name>
<dbReference type="Proteomes" id="UP000276301">
    <property type="component" value="Unassembled WGS sequence"/>
</dbReference>
<sequence length="262" mass="27425">MKKCLALLLCTVLVLSLGGFTAKETTAAGNPAKIYREALDKSLQGDAVQVNTAIDTAMKAGGLTISLRTNATIRMKGEGDRTQFSIVISTALPDGEEKLGFYYKGGYLYLDGGPGAKLKVRAPMEAAGMIVNEFCTPTAPTDALKNATVKQVDGNTVITYKVGATELQAAAGDVLAALRDALREEGLTNVKPLAITGSVTIDKDGRIAADRAQVKFSAVVEGQTAVCTSTMTSTYPAVGEDFAVQFPADLASYQEMSDLPAA</sequence>
<accession>A0A498CJA1</accession>
<keyword evidence="3" id="KW-1185">Reference proteome</keyword>
<proteinExistence type="predicted"/>
<comment type="caution">
    <text evidence="2">The sequence shown here is derived from an EMBL/GenBank/DDBJ whole genome shotgun (WGS) entry which is preliminary data.</text>
</comment>
<evidence type="ECO:0000313" key="3">
    <source>
        <dbReference type="Proteomes" id="UP000276301"/>
    </source>
</evidence>
<organism evidence="2 3">
    <name type="scientific">Anaerotruncus massiliensis</name>
    <name type="common">ex Liu et al. 2021</name>
    <dbReference type="NCBI Taxonomy" id="2321404"/>
    <lineage>
        <taxon>Bacteria</taxon>
        <taxon>Bacillati</taxon>
        <taxon>Bacillota</taxon>
        <taxon>Clostridia</taxon>
        <taxon>Eubacteriales</taxon>
        <taxon>Oscillospiraceae</taxon>
        <taxon>Anaerotruncus</taxon>
    </lineage>
</organism>
<feature type="signal peptide" evidence="1">
    <location>
        <begin position="1"/>
        <end position="22"/>
    </location>
</feature>
<gene>
    <name evidence="2" type="ORF">D4A47_13925</name>
</gene>